<keyword evidence="1" id="KW-0175">Coiled coil</keyword>
<sequence>MGAGQISGLAEPGRFFPRQIFARPLEPSHSPSFPIPLPRVRTLFCFRAFLLSSPHLSLFPPSIMFGGLFGKAPTPEERVKQWRSQLRNETRQLDRQIRDIERQELKAKQTLKEFSKKGQIDSCRSLAKELVMSKNAKNRIIQSKAHLNSVSMQLTQQLSFIKVSGSLAQSAEIMQAMNSLMRVPELSMTMRSMSKEMAKAGIIEEMMDDAMESLDADPDFDEEVSTEVEKILHEVSLGVTGKMARAPVGGLPVQQSEETAVSDSDLEARLRSLQQT</sequence>
<dbReference type="STRING" id="691883.A0A058ZEA9"/>
<dbReference type="GeneID" id="20525044"/>
<accession>A0A058ZEA9</accession>
<evidence type="ECO:0000313" key="3">
    <source>
        <dbReference type="Proteomes" id="UP000030693"/>
    </source>
</evidence>
<dbReference type="OrthoDB" id="2329734at2759"/>
<proteinExistence type="predicted"/>
<dbReference type="Proteomes" id="UP000030693">
    <property type="component" value="Unassembled WGS sequence"/>
</dbReference>
<dbReference type="OMA" id="EATNMNE"/>
<organism evidence="2">
    <name type="scientific">Fonticula alba</name>
    <name type="common">Slime mold</name>
    <dbReference type="NCBI Taxonomy" id="691883"/>
    <lineage>
        <taxon>Eukaryota</taxon>
        <taxon>Rotosphaerida</taxon>
        <taxon>Fonticulaceae</taxon>
        <taxon>Fonticula</taxon>
    </lineage>
</organism>
<dbReference type="RefSeq" id="XP_009492441.1">
    <property type="nucleotide sequence ID" value="XM_009494166.1"/>
</dbReference>
<name>A0A058ZEA9_FONAL</name>
<dbReference type="PANTHER" id="PTHR10476">
    <property type="entry name" value="CHARGED MULTIVESICULAR BODY PROTEIN"/>
    <property type="match status" value="1"/>
</dbReference>
<evidence type="ECO:0008006" key="4">
    <source>
        <dbReference type="Google" id="ProtNLM"/>
    </source>
</evidence>
<protein>
    <recommendedName>
        <fullName evidence="4">Charged multivesicular body protein 3</fullName>
    </recommendedName>
</protein>
<dbReference type="Gene3D" id="6.10.140.1230">
    <property type="match status" value="1"/>
</dbReference>
<dbReference type="EMBL" id="KB932201">
    <property type="protein sequence ID" value="KCV72740.1"/>
    <property type="molecule type" value="Genomic_DNA"/>
</dbReference>
<reference evidence="2" key="1">
    <citation type="submission" date="2013-04" db="EMBL/GenBank/DDBJ databases">
        <title>The Genome Sequence of Fonticula alba ATCC 38817.</title>
        <authorList>
            <consortium name="The Broad Institute Genomics Platform"/>
            <person name="Russ C."/>
            <person name="Cuomo C."/>
            <person name="Burger G."/>
            <person name="Gray M.W."/>
            <person name="Holland P.W.H."/>
            <person name="King N."/>
            <person name="Lang F.B.F."/>
            <person name="Roger A.J."/>
            <person name="Ruiz-Trillo I."/>
            <person name="Brown M."/>
            <person name="Walker B."/>
            <person name="Young S."/>
            <person name="Zeng Q."/>
            <person name="Gargeya S."/>
            <person name="Fitzgerald M."/>
            <person name="Haas B."/>
            <person name="Abouelleil A."/>
            <person name="Allen A.W."/>
            <person name="Alvarado L."/>
            <person name="Arachchi H.M."/>
            <person name="Berlin A.M."/>
            <person name="Chapman S.B."/>
            <person name="Gainer-Dewar J."/>
            <person name="Goldberg J."/>
            <person name="Griggs A."/>
            <person name="Gujja S."/>
            <person name="Hansen M."/>
            <person name="Howarth C."/>
            <person name="Imamovic A."/>
            <person name="Ireland A."/>
            <person name="Larimer J."/>
            <person name="McCowan C."/>
            <person name="Murphy C."/>
            <person name="Pearson M."/>
            <person name="Poon T.W."/>
            <person name="Priest M."/>
            <person name="Roberts A."/>
            <person name="Saif S."/>
            <person name="Shea T."/>
            <person name="Sisk P."/>
            <person name="Sykes S."/>
            <person name="Wortman J."/>
            <person name="Nusbaum C."/>
            <person name="Birren B."/>
        </authorList>
    </citation>
    <scope>NUCLEOTIDE SEQUENCE [LARGE SCALE GENOMIC DNA]</scope>
    <source>
        <strain evidence="2">ATCC 38817</strain>
    </source>
</reference>
<gene>
    <name evidence="2" type="ORF">H696_00319</name>
</gene>
<evidence type="ECO:0000256" key="1">
    <source>
        <dbReference type="SAM" id="Coils"/>
    </source>
</evidence>
<dbReference type="AlphaFoldDB" id="A0A058ZEA9"/>
<keyword evidence="3" id="KW-1185">Reference proteome</keyword>
<feature type="coiled-coil region" evidence="1">
    <location>
        <begin position="79"/>
        <end position="117"/>
    </location>
</feature>
<dbReference type="InterPro" id="IPR005024">
    <property type="entry name" value="Snf7_fam"/>
</dbReference>
<dbReference type="eggNOG" id="KOG3229">
    <property type="taxonomic scope" value="Eukaryota"/>
</dbReference>
<dbReference type="Pfam" id="PF03357">
    <property type="entry name" value="Snf7"/>
    <property type="match status" value="1"/>
</dbReference>
<dbReference type="GO" id="GO:0007034">
    <property type="term" value="P:vacuolar transport"/>
    <property type="evidence" value="ECO:0007669"/>
    <property type="project" value="InterPro"/>
</dbReference>
<evidence type="ECO:0000313" key="2">
    <source>
        <dbReference type="EMBL" id="KCV72740.1"/>
    </source>
</evidence>